<dbReference type="Proteomes" id="UP000554286">
    <property type="component" value="Unassembled WGS sequence"/>
</dbReference>
<evidence type="ECO:0000256" key="1">
    <source>
        <dbReference type="SAM" id="MobiDB-lite"/>
    </source>
</evidence>
<dbReference type="EMBL" id="JACIGK010000009">
    <property type="protein sequence ID" value="MBB4265890.1"/>
    <property type="molecule type" value="Genomic_DNA"/>
</dbReference>
<accession>A0A7W6RCI3</accession>
<dbReference type="InterPro" id="IPR006842">
    <property type="entry name" value="Transposase_31"/>
</dbReference>
<evidence type="ECO:0000313" key="3">
    <source>
        <dbReference type="EMBL" id="MBB4265890.1"/>
    </source>
</evidence>
<sequence length="334" mass="37077">MTDRDPPSGPRAETTADHPPDSPHDALFRALLADPRDAGTVLLEQLPPEITRHLSETPPRLVDGSFVDPALRGTTSDRLYAVTLTDTRPAFLYVLLEHKSRPDPRTPLQILGYMLRIWERHVGRDTAKLACLPPILPLVLYHGRARWRVPTSVLDCLDMDDSLRPLVQDLRYTVRDLGRMPPESLSTVPHIRAVLMALRLGTGDDAPLERLVEIVAALPDDSLLERQVVHYIVRVIGRLTKADWRRVAALAKPDREDTMVSLAAQEWRAEGRVEGRAEGTVESVIMILEARFGPVDPHLRAHLATLTVEHLQPLVARAATIDSPDALFEGGGSS</sequence>
<evidence type="ECO:0000259" key="2">
    <source>
        <dbReference type="Pfam" id="PF04754"/>
    </source>
</evidence>
<name>A0A7W6RCI3_9PROT</name>
<dbReference type="AlphaFoldDB" id="A0A7W6RCI3"/>
<dbReference type="GO" id="GO:1990238">
    <property type="term" value="F:double-stranded DNA endonuclease activity"/>
    <property type="evidence" value="ECO:0007669"/>
    <property type="project" value="TreeGrafter"/>
</dbReference>
<dbReference type="Pfam" id="PF04754">
    <property type="entry name" value="Transposase_31"/>
    <property type="match status" value="1"/>
</dbReference>
<feature type="region of interest" description="Disordered" evidence="1">
    <location>
        <begin position="1"/>
        <end position="24"/>
    </location>
</feature>
<proteinExistence type="predicted"/>
<dbReference type="PANTHER" id="PTHR34611:SF2">
    <property type="entry name" value="INACTIVE RECOMBINATION-PROMOTING NUCLEASE-LIKE PROTEIN RPNE-RELATED"/>
    <property type="match status" value="1"/>
</dbReference>
<organism evidence="3 4">
    <name type="scientific">Roseospira visakhapatnamensis</name>
    <dbReference type="NCBI Taxonomy" id="390880"/>
    <lineage>
        <taxon>Bacteria</taxon>
        <taxon>Pseudomonadati</taxon>
        <taxon>Pseudomonadota</taxon>
        <taxon>Alphaproteobacteria</taxon>
        <taxon>Rhodospirillales</taxon>
        <taxon>Rhodospirillaceae</taxon>
        <taxon>Roseospira</taxon>
    </lineage>
</organism>
<dbReference type="InterPro" id="IPR051699">
    <property type="entry name" value="Rpn/YhgA-like_nuclease"/>
</dbReference>
<feature type="domain" description="Transposase (putative) YhgA-like" evidence="2">
    <location>
        <begin position="22"/>
        <end position="204"/>
    </location>
</feature>
<feature type="compositionally biased region" description="Basic and acidic residues" evidence="1">
    <location>
        <begin position="14"/>
        <end position="24"/>
    </location>
</feature>
<dbReference type="RefSeq" id="WP_184043706.1">
    <property type="nucleotide sequence ID" value="NZ_JACIGK010000009.1"/>
</dbReference>
<evidence type="ECO:0000313" key="4">
    <source>
        <dbReference type="Proteomes" id="UP000554286"/>
    </source>
</evidence>
<reference evidence="3 4" key="1">
    <citation type="submission" date="2020-08" db="EMBL/GenBank/DDBJ databases">
        <title>Genome sequencing of Purple Non-Sulfur Bacteria from various extreme environments.</title>
        <authorList>
            <person name="Mayer M."/>
        </authorList>
    </citation>
    <scope>NUCLEOTIDE SEQUENCE [LARGE SCALE GENOMIC DNA]</scope>
    <source>
        <strain evidence="3 4">JA131</strain>
    </source>
</reference>
<keyword evidence="4" id="KW-1185">Reference proteome</keyword>
<protein>
    <submittedName>
        <fullName evidence="3">Putative transposase YdaD</fullName>
    </submittedName>
</protein>
<dbReference type="GO" id="GO:0006310">
    <property type="term" value="P:DNA recombination"/>
    <property type="evidence" value="ECO:0007669"/>
    <property type="project" value="TreeGrafter"/>
</dbReference>
<gene>
    <name evidence="3" type="ORF">GGD89_001515</name>
</gene>
<comment type="caution">
    <text evidence="3">The sequence shown here is derived from an EMBL/GenBank/DDBJ whole genome shotgun (WGS) entry which is preliminary data.</text>
</comment>
<dbReference type="PANTHER" id="PTHR34611">
    <property type="match status" value="1"/>
</dbReference>